<sequence>YVAKEYWEELKDHIIKYLNEFKLSKPKKDNGHQSIADMMIDHGLSGGLD</sequence>
<proteinExistence type="predicted"/>
<dbReference type="EMBL" id="LAZR01023889">
    <property type="protein sequence ID" value="KKL76966.1"/>
    <property type="molecule type" value="Genomic_DNA"/>
</dbReference>
<accession>A0A0F9FEV6</accession>
<gene>
    <name evidence="1" type="ORF">LCGC14_2039550</name>
</gene>
<reference evidence="1" key="1">
    <citation type="journal article" date="2015" name="Nature">
        <title>Complex archaea that bridge the gap between prokaryotes and eukaryotes.</title>
        <authorList>
            <person name="Spang A."/>
            <person name="Saw J.H."/>
            <person name="Jorgensen S.L."/>
            <person name="Zaremba-Niedzwiedzka K."/>
            <person name="Martijn J."/>
            <person name="Lind A.E."/>
            <person name="van Eijk R."/>
            <person name="Schleper C."/>
            <person name="Guy L."/>
            <person name="Ettema T.J."/>
        </authorList>
    </citation>
    <scope>NUCLEOTIDE SEQUENCE</scope>
</reference>
<evidence type="ECO:0000313" key="1">
    <source>
        <dbReference type="EMBL" id="KKL76966.1"/>
    </source>
</evidence>
<comment type="caution">
    <text evidence="1">The sequence shown here is derived from an EMBL/GenBank/DDBJ whole genome shotgun (WGS) entry which is preliminary data.</text>
</comment>
<dbReference type="AlphaFoldDB" id="A0A0F9FEV6"/>
<organism evidence="1">
    <name type="scientific">marine sediment metagenome</name>
    <dbReference type="NCBI Taxonomy" id="412755"/>
    <lineage>
        <taxon>unclassified sequences</taxon>
        <taxon>metagenomes</taxon>
        <taxon>ecological metagenomes</taxon>
    </lineage>
</organism>
<name>A0A0F9FEV6_9ZZZZ</name>
<feature type="non-terminal residue" evidence="1">
    <location>
        <position position="1"/>
    </location>
</feature>
<protein>
    <submittedName>
        <fullName evidence="1">Uncharacterized protein</fullName>
    </submittedName>
</protein>